<sequence>MQICALCEEQAKKSRNGKPHDSLVKIDDPRIFKGKKPRGFEEQDYQCQTCNAKFTQSTDKNDLAWTLWRG</sequence>
<keyword evidence="2" id="KW-1185">Reference proteome</keyword>
<gene>
    <name evidence="1" type="ORF">GFER_03555</name>
</gene>
<dbReference type="AlphaFoldDB" id="A0A0C2HL05"/>
<dbReference type="EMBL" id="JWJD01000001">
    <property type="protein sequence ID" value="KIH77741.1"/>
    <property type="molecule type" value="Genomic_DNA"/>
</dbReference>
<evidence type="ECO:0000313" key="2">
    <source>
        <dbReference type="Proteomes" id="UP000035068"/>
    </source>
</evidence>
<comment type="caution">
    <text evidence="1">The sequence shown here is derived from an EMBL/GenBank/DDBJ whole genome shotgun (WGS) entry which is preliminary data.</text>
</comment>
<name>A0A0C2HL05_9BACT</name>
<proteinExistence type="predicted"/>
<organism evidence="1 2">
    <name type="scientific">Geoalkalibacter ferrihydriticus DSM 17813</name>
    <dbReference type="NCBI Taxonomy" id="1121915"/>
    <lineage>
        <taxon>Bacteria</taxon>
        <taxon>Pseudomonadati</taxon>
        <taxon>Thermodesulfobacteriota</taxon>
        <taxon>Desulfuromonadia</taxon>
        <taxon>Desulfuromonadales</taxon>
        <taxon>Geoalkalibacteraceae</taxon>
        <taxon>Geoalkalibacter</taxon>
    </lineage>
</organism>
<evidence type="ECO:0000313" key="1">
    <source>
        <dbReference type="EMBL" id="KIH77741.1"/>
    </source>
</evidence>
<accession>A0A0C2HL05</accession>
<dbReference type="Proteomes" id="UP000035068">
    <property type="component" value="Unassembled WGS sequence"/>
</dbReference>
<reference evidence="1 2" key="1">
    <citation type="submission" date="2014-12" db="EMBL/GenBank/DDBJ databases">
        <title>Genomes of Geoalkalibacter ferrihydriticus and Geoalkalibacter subterraneus, two haloalkaliphilic metal-reducing members of the Geobacteraceae.</title>
        <authorList>
            <person name="Badalamenti J.P."/>
            <person name="Torres C.I."/>
            <person name="Krajmalnik-Brown R."/>
            <person name="Bond D.R."/>
        </authorList>
    </citation>
    <scope>NUCLEOTIDE SEQUENCE [LARGE SCALE GENOMIC DNA]</scope>
    <source>
        <strain evidence="1 2">DSM 17813</strain>
    </source>
</reference>
<protein>
    <submittedName>
        <fullName evidence="1">Uncharacterized protein</fullName>
    </submittedName>
</protein>